<dbReference type="CDD" id="cd00093">
    <property type="entry name" value="HTH_XRE"/>
    <property type="match status" value="1"/>
</dbReference>
<accession>A0ABS3VY24</accession>
<dbReference type="Proteomes" id="UP000823521">
    <property type="component" value="Unassembled WGS sequence"/>
</dbReference>
<evidence type="ECO:0000313" key="3">
    <source>
        <dbReference type="Proteomes" id="UP000823521"/>
    </source>
</evidence>
<evidence type="ECO:0000259" key="1">
    <source>
        <dbReference type="PROSITE" id="PS50943"/>
    </source>
</evidence>
<dbReference type="PROSITE" id="PS50943">
    <property type="entry name" value="HTH_CROC1"/>
    <property type="match status" value="1"/>
</dbReference>
<comment type="caution">
    <text evidence="2">The sequence shown here is derived from an EMBL/GenBank/DDBJ whole genome shotgun (WGS) entry which is preliminary data.</text>
</comment>
<feature type="domain" description="HTH cro/C1-type" evidence="1">
    <location>
        <begin position="12"/>
        <end position="65"/>
    </location>
</feature>
<keyword evidence="3" id="KW-1185">Reference proteome</keyword>
<reference evidence="2 3" key="1">
    <citation type="submission" date="2019-12" db="EMBL/GenBank/DDBJ databases">
        <title>Whole genome sequencing of endophytic Actinobacterium Micromonospora sp. MPMI6T.</title>
        <authorList>
            <person name="Evv R."/>
            <person name="Podile A.R."/>
        </authorList>
    </citation>
    <scope>NUCLEOTIDE SEQUENCE [LARGE SCALE GENOMIC DNA]</scope>
    <source>
        <strain evidence="2 3">MPMI6</strain>
    </source>
</reference>
<protein>
    <submittedName>
        <fullName evidence="2">Helix-turn-helix domain-containing protein</fullName>
    </submittedName>
</protein>
<gene>
    <name evidence="2" type="ORF">GSF22_25975</name>
</gene>
<dbReference type="EMBL" id="WVUH01000299">
    <property type="protein sequence ID" value="MBO4209415.1"/>
    <property type="molecule type" value="Genomic_DNA"/>
</dbReference>
<dbReference type="InterPro" id="IPR010982">
    <property type="entry name" value="Lambda_DNA-bd_dom_sf"/>
</dbReference>
<sequence length="497" mass="54531">MIRARAALGRRLAEARKAAGYTQESLAPLTHYVRSTIANVERGRQSIGRDFWIRCDEILRTDGELTRGYDVIRMLSLKSPVTAPPPSRAADICLPTRRQPPPSETSLSLLDPASAGECFGSQTLANGLWAPAGRFFPGLAIPAHVHNATSDGDQVLATVPAGYHDAPLLRGPHRGLVIGRTEADQGVRLFGLDARHARRRLAHAGPGARLPIPHAYQLDELVLALLWAMSNLDEALLADDALIERATSELGVYERMSRSAVSRDLAADMTDVGMMWLGSAFCARHIRRHADAFIDSPVYWTREQRGEEASTWLLFTHKQKYLQATEVDPGHPGPVRVFCIPRTAVDDSPRGERILLLLAVALIESHGIEVVITDEPEYAGTQGFVTDRDRHAVIATWVGAQGIWYVDVTDDRRTIRGYDDDAQHAAGRSIIAAAASPQRLRALADHLELDWKTLAQRCRDLADRGCAAVVQPRSRHLSTDGVDRACRYLATAAVATD</sequence>
<dbReference type="Gene3D" id="1.10.260.40">
    <property type="entry name" value="lambda repressor-like DNA-binding domains"/>
    <property type="match status" value="1"/>
</dbReference>
<dbReference type="InterPro" id="IPR001387">
    <property type="entry name" value="Cro/C1-type_HTH"/>
</dbReference>
<dbReference type="Pfam" id="PF13560">
    <property type="entry name" value="HTH_31"/>
    <property type="match status" value="1"/>
</dbReference>
<dbReference type="SUPFAM" id="SSF47413">
    <property type="entry name" value="lambda repressor-like DNA-binding domains"/>
    <property type="match status" value="1"/>
</dbReference>
<evidence type="ECO:0000313" key="2">
    <source>
        <dbReference type="EMBL" id="MBO4209415.1"/>
    </source>
</evidence>
<dbReference type="SMART" id="SM00530">
    <property type="entry name" value="HTH_XRE"/>
    <property type="match status" value="1"/>
</dbReference>
<organism evidence="2 3">
    <name type="scientific">Micromonospora echinofusca</name>
    <dbReference type="NCBI Taxonomy" id="47858"/>
    <lineage>
        <taxon>Bacteria</taxon>
        <taxon>Bacillati</taxon>
        <taxon>Actinomycetota</taxon>
        <taxon>Actinomycetes</taxon>
        <taxon>Micromonosporales</taxon>
        <taxon>Micromonosporaceae</taxon>
        <taxon>Micromonospora</taxon>
    </lineage>
</organism>
<proteinExistence type="predicted"/>
<name>A0ABS3VY24_MICEH</name>